<dbReference type="Proteomes" id="UP000636661">
    <property type="component" value="Unassembled WGS sequence"/>
</dbReference>
<gene>
    <name evidence="2" type="ORF">GCM10010274_04740</name>
</gene>
<feature type="compositionally biased region" description="Low complexity" evidence="1">
    <location>
        <begin position="79"/>
        <end position="92"/>
    </location>
</feature>
<dbReference type="Gene3D" id="3.30.70.100">
    <property type="match status" value="1"/>
</dbReference>
<sequence>MYTGVDGDTLLYYAQWTDERARQDFARTRRDDRNAGPDAAVPGAVRSAPRPCALYRSGLLNAAAVHARAEVGRGRVLTGVRGGSAAPAGRGRCSARRTRR</sequence>
<evidence type="ECO:0000313" key="2">
    <source>
        <dbReference type="EMBL" id="GGU21223.1"/>
    </source>
</evidence>
<name>A0A918M1L6_9ACTN</name>
<comment type="caution">
    <text evidence="2">The sequence shown here is derived from an EMBL/GenBank/DDBJ whole genome shotgun (WGS) entry which is preliminary data.</text>
</comment>
<feature type="region of interest" description="Disordered" evidence="1">
    <location>
        <begin position="79"/>
        <end position="100"/>
    </location>
</feature>
<proteinExistence type="predicted"/>
<accession>A0A918M1L6</accession>
<evidence type="ECO:0008006" key="4">
    <source>
        <dbReference type="Google" id="ProtNLM"/>
    </source>
</evidence>
<dbReference type="EMBL" id="BMTP01000001">
    <property type="protein sequence ID" value="GGU21223.1"/>
    <property type="molecule type" value="Genomic_DNA"/>
</dbReference>
<evidence type="ECO:0000313" key="3">
    <source>
        <dbReference type="Proteomes" id="UP000636661"/>
    </source>
</evidence>
<evidence type="ECO:0000256" key="1">
    <source>
        <dbReference type="SAM" id="MobiDB-lite"/>
    </source>
</evidence>
<reference evidence="2" key="1">
    <citation type="journal article" date="2014" name="Int. J. Syst. Evol. Microbiol.">
        <title>Complete genome sequence of Corynebacterium casei LMG S-19264T (=DSM 44701T), isolated from a smear-ripened cheese.</title>
        <authorList>
            <consortium name="US DOE Joint Genome Institute (JGI-PGF)"/>
            <person name="Walter F."/>
            <person name="Albersmeier A."/>
            <person name="Kalinowski J."/>
            <person name="Ruckert C."/>
        </authorList>
    </citation>
    <scope>NUCLEOTIDE SEQUENCE</scope>
    <source>
        <strain evidence="2">JCM 4391</strain>
    </source>
</reference>
<dbReference type="AlphaFoldDB" id="A0A918M1L6"/>
<organism evidence="2 3">
    <name type="scientific">Streptomyces lavendofoliae</name>
    <dbReference type="NCBI Taxonomy" id="67314"/>
    <lineage>
        <taxon>Bacteria</taxon>
        <taxon>Bacillati</taxon>
        <taxon>Actinomycetota</taxon>
        <taxon>Actinomycetes</taxon>
        <taxon>Kitasatosporales</taxon>
        <taxon>Streptomycetaceae</taxon>
        <taxon>Streptomyces</taxon>
    </lineage>
</organism>
<keyword evidence="3" id="KW-1185">Reference proteome</keyword>
<reference evidence="2" key="2">
    <citation type="submission" date="2020-09" db="EMBL/GenBank/DDBJ databases">
        <authorList>
            <person name="Sun Q."/>
            <person name="Ohkuma M."/>
        </authorList>
    </citation>
    <scope>NUCLEOTIDE SEQUENCE</scope>
    <source>
        <strain evidence="2">JCM 4391</strain>
    </source>
</reference>
<protein>
    <recommendedName>
        <fullName evidence="4">ABM domain-containing protein</fullName>
    </recommendedName>
</protein>